<reference evidence="1 2" key="1">
    <citation type="submission" date="2016-09" db="EMBL/GenBank/DDBJ databases">
        <authorList>
            <person name="Capua I."/>
            <person name="De Benedictis P."/>
            <person name="Joannis T."/>
            <person name="Lombin L.H."/>
            <person name="Cattoli G."/>
        </authorList>
    </citation>
    <scope>NUCLEOTIDE SEQUENCE [LARGE SCALE GENOMIC DNA]</scope>
    <source>
        <strain evidence="1 2">IMI 309357</strain>
    </source>
</reference>
<dbReference type="GeneID" id="34553867"/>
<dbReference type="EMBL" id="MJBS01000004">
    <property type="protein sequence ID" value="OHF03838.1"/>
    <property type="molecule type" value="Genomic_DNA"/>
</dbReference>
<dbReference type="RefSeq" id="XP_022480974.1">
    <property type="nucleotide sequence ID" value="XM_022612357.1"/>
</dbReference>
<keyword evidence="2" id="KW-1185">Reference proteome</keyword>
<accession>A0A1G4BR60</accession>
<gene>
    <name evidence="1" type="ORF">CORC01_00700</name>
</gene>
<name>A0A1G4BR60_9PEZI</name>
<dbReference type="AlphaFoldDB" id="A0A1G4BR60"/>
<dbReference type="Proteomes" id="UP000176998">
    <property type="component" value="Unassembled WGS sequence"/>
</dbReference>
<sequence>MRSAAAIDRAEGATVLVFHKMVPQGSNTRARLARFAFPVPSLQQVTKSRTSLTGLQQALPVAPNVWTAEHTKLEPVGGRVRFANEFSANTFSALATGRNLTGNASPRLTATAANWYATG</sequence>
<organism evidence="1 2">
    <name type="scientific">Colletotrichum orchidophilum</name>
    <dbReference type="NCBI Taxonomy" id="1209926"/>
    <lineage>
        <taxon>Eukaryota</taxon>
        <taxon>Fungi</taxon>
        <taxon>Dikarya</taxon>
        <taxon>Ascomycota</taxon>
        <taxon>Pezizomycotina</taxon>
        <taxon>Sordariomycetes</taxon>
        <taxon>Hypocreomycetidae</taxon>
        <taxon>Glomerellales</taxon>
        <taxon>Glomerellaceae</taxon>
        <taxon>Colletotrichum</taxon>
    </lineage>
</organism>
<protein>
    <submittedName>
        <fullName evidence="1">Uncharacterized protein</fullName>
    </submittedName>
</protein>
<proteinExistence type="predicted"/>
<evidence type="ECO:0000313" key="1">
    <source>
        <dbReference type="EMBL" id="OHF03838.1"/>
    </source>
</evidence>
<comment type="caution">
    <text evidence="1">The sequence shown here is derived from an EMBL/GenBank/DDBJ whole genome shotgun (WGS) entry which is preliminary data.</text>
</comment>
<evidence type="ECO:0000313" key="2">
    <source>
        <dbReference type="Proteomes" id="UP000176998"/>
    </source>
</evidence>